<dbReference type="Gene3D" id="2.40.30.170">
    <property type="match status" value="1"/>
</dbReference>
<evidence type="ECO:0000256" key="1">
    <source>
        <dbReference type="ARBA" id="ARBA00009477"/>
    </source>
</evidence>
<dbReference type="RefSeq" id="WP_382409696.1">
    <property type="nucleotide sequence ID" value="NZ_JBHSGU010000009.1"/>
</dbReference>
<dbReference type="Gene3D" id="2.40.420.20">
    <property type="match status" value="1"/>
</dbReference>
<keyword evidence="6" id="KW-1185">Reference proteome</keyword>
<feature type="signal peptide" evidence="3">
    <location>
        <begin position="1"/>
        <end position="22"/>
    </location>
</feature>
<keyword evidence="3" id="KW-0732">Signal</keyword>
<feature type="coiled-coil region" evidence="2">
    <location>
        <begin position="96"/>
        <end position="168"/>
    </location>
</feature>
<keyword evidence="2" id="KW-0175">Coiled coil</keyword>
<dbReference type="SUPFAM" id="SSF111369">
    <property type="entry name" value="HlyD-like secretion proteins"/>
    <property type="match status" value="1"/>
</dbReference>
<dbReference type="EMBL" id="JBHSGU010000009">
    <property type="protein sequence ID" value="MFC4701321.1"/>
    <property type="molecule type" value="Genomic_DNA"/>
</dbReference>
<dbReference type="Pfam" id="PF25973">
    <property type="entry name" value="BSH_CzcB"/>
    <property type="match status" value="1"/>
</dbReference>
<evidence type="ECO:0000256" key="2">
    <source>
        <dbReference type="SAM" id="Coils"/>
    </source>
</evidence>
<dbReference type="Gene3D" id="1.10.287.470">
    <property type="entry name" value="Helix hairpin bin"/>
    <property type="match status" value="1"/>
</dbReference>
<dbReference type="PANTHER" id="PTHR30469">
    <property type="entry name" value="MULTIDRUG RESISTANCE PROTEIN MDTA"/>
    <property type="match status" value="1"/>
</dbReference>
<evidence type="ECO:0000259" key="4">
    <source>
        <dbReference type="Pfam" id="PF25973"/>
    </source>
</evidence>
<gene>
    <name evidence="5" type="ORF">ACFO4O_14215</name>
</gene>
<accession>A0ABV9LXP0</accession>
<dbReference type="Gene3D" id="2.40.50.100">
    <property type="match status" value="1"/>
</dbReference>
<feature type="domain" description="CzcB-like barrel-sandwich hybrid" evidence="4">
    <location>
        <begin position="64"/>
        <end position="197"/>
    </location>
</feature>
<protein>
    <submittedName>
        <fullName evidence="5">Efflux RND transporter periplasmic adaptor subunit</fullName>
    </submittedName>
</protein>
<feature type="chain" id="PRO_5045377662" evidence="3">
    <location>
        <begin position="23"/>
        <end position="373"/>
    </location>
</feature>
<dbReference type="InterPro" id="IPR058647">
    <property type="entry name" value="BSH_CzcB-like"/>
</dbReference>
<evidence type="ECO:0000256" key="3">
    <source>
        <dbReference type="SAM" id="SignalP"/>
    </source>
</evidence>
<comment type="similarity">
    <text evidence="1">Belongs to the membrane fusion protein (MFP) (TC 8.A.1) family.</text>
</comment>
<proteinExistence type="inferred from homology"/>
<dbReference type="PANTHER" id="PTHR30469:SF15">
    <property type="entry name" value="HLYD FAMILY OF SECRETION PROTEINS"/>
    <property type="match status" value="1"/>
</dbReference>
<evidence type="ECO:0000313" key="6">
    <source>
        <dbReference type="Proteomes" id="UP001595897"/>
    </source>
</evidence>
<dbReference type="InterPro" id="IPR006143">
    <property type="entry name" value="RND_pump_MFP"/>
</dbReference>
<evidence type="ECO:0000313" key="5">
    <source>
        <dbReference type="EMBL" id="MFC4701321.1"/>
    </source>
</evidence>
<comment type="caution">
    <text evidence="5">The sequence shown here is derived from an EMBL/GenBank/DDBJ whole genome shotgun (WGS) entry which is preliminary data.</text>
</comment>
<dbReference type="Proteomes" id="UP001595897">
    <property type="component" value="Unassembled WGS sequence"/>
</dbReference>
<name>A0ABV9LXP0_9ALTE</name>
<reference evidence="6" key="1">
    <citation type="journal article" date="2019" name="Int. J. Syst. Evol. Microbiol.">
        <title>The Global Catalogue of Microorganisms (GCM) 10K type strain sequencing project: providing services to taxonomists for standard genome sequencing and annotation.</title>
        <authorList>
            <consortium name="The Broad Institute Genomics Platform"/>
            <consortium name="The Broad Institute Genome Sequencing Center for Infectious Disease"/>
            <person name="Wu L."/>
            <person name="Ma J."/>
        </authorList>
    </citation>
    <scope>NUCLEOTIDE SEQUENCE [LARGE SCALE GENOMIC DNA]</scope>
    <source>
        <strain evidence="6">KACC 12507</strain>
    </source>
</reference>
<sequence>MQRLSVLFVLICFKAFSNSSVAQQNDAPIEVDVIYPNQITQNISLTLSGTIEAKQDANLASLESGRVDELFVEIGDEVEKGQALLRLNDDLGKLQVASAKASLQAAKVNLKEAQRLYSEVLALSEQQVVAQTLIGERAAFLANAEAELARAQANLALQQEILKRHTLEAPFTGIIASRDVDAGEWVSQQDTVLSLVDVNHLRLNVFVPQQYYHLLANARDVPVTVIPDVQSLGNIQATLSRFVPVSNSSSRAFQAQIDLPLSSSANAALATGMSARAKIDIPSQAGAEGLGNSEERLLILPLSAVKQHPDGGSSVFVVENGKAKRIITPFVNLLNGEVSVSGLPANKPYIITGVEILRDGSAVIANDVSERTL</sequence>
<organism evidence="5 6">
    <name type="scientific">Glaciecola siphonariae</name>
    <dbReference type="NCBI Taxonomy" id="521012"/>
    <lineage>
        <taxon>Bacteria</taxon>
        <taxon>Pseudomonadati</taxon>
        <taxon>Pseudomonadota</taxon>
        <taxon>Gammaproteobacteria</taxon>
        <taxon>Alteromonadales</taxon>
        <taxon>Alteromonadaceae</taxon>
        <taxon>Glaciecola</taxon>
    </lineage>
</organism>
<dbReference type="NCBIfam" id="TIGR01730">
    <property type="entry name" value="RND_mfp"/>
    <property type="match status" value="1"/>
</dbReference>